<feature type="signal peptide" evidence="1">
    <location>
        <begin position="1"/>
        <end position="21"/>
    </location>
</feature>
<comment type="caution">
    <text evidence="2">The sequence shown here is derived from an EMBL/GenBank/DDBJ whole genome shotgun (WGS) entry which is preliminary data.</text>
</comment>
<dbReference type="RefSeq" id="WP_133682582.1">
    <property type="nucleotide sequence ID" value="NZ_SNZP01000012.1"/>
</dbReference>
<keyword evidence="3" id="KW-1185">Reference proteome</keyword>
<evidence type="ECO:0008006" key="4">
    <source>
        <dbReference type="Google" id="ProtNLM"/>
    </source>
</evidence>
<dbReference type="AlphaFoldDB" id="A0A4R7B295"/>
<organism evidence="2 3">
    <name type="scientific">Paludibacterium purpuratum</name>
    <dbReference type="NCBI Taxonomy" id="1144873"/>
    <lineage>
        <taxon>Bacteria</taxon>
        <taxon>Pseudomonadati</taxon>
        <taxon>Pseudomonadota</taxon>
        <taxon>Betaproteobacteria</taxon>
        <taxon>Neisseriales</taxon>
        <taxon>Chromobacteriaceae</taxon>
        <taxon>Paludibacterium</taxon>
    </lineage>
</organism>
<reference evidence="2 3" key="1">
    <citation type="submission" date="2019-03" db="EMBL/GenBank/DDBJ databases">
        <title>Genomic Encyclopedia of Type Strains, Phase III (KMG-III): the genomes of soil and plant-associated and newly described type strains.</title>
        <authorList>
            <person name="Whitman W."/>
        </authorList>
    </citation>
    <scope>NUCLEOTIDE SEQUENCE [LARGE SCALE GENOMIC DNA]</scope>
    <source>
        <strain evidence="2 3">CECT 8976</strain>
    </source>
</reference>
<accession>A0A4R7B295</accession>
<protein>
    <recommendedName>
        <fullName evidence="4">Halovibrin HvnA</fullName>
    </recommendedName>
</protein>
<sequence length="291" mass="32034">MRTLFLLVFCLAQWLVGGSMAAWAGPTGSEVAAQLNTRFNTIVDDCTDSDGVRVPAHYCSGIIMRTTEHGNYHAWDPPPSNNAVSFSYWRADMHPERWQGSNTLYHANGFIFKPTSFVVDNFYDIRYNCIYPRDAGTSGSTANYRCGGSSGVPGPDYASCPNAGISTSAQWVAAYQSSTSRNCTFSVINPNLFLQSLKATVDSGSIGHWSKWDELIAASWPQGQPSRLPLEAFFYDSERTNPGLANAKYDQMDLCQVAGIFLPVIRLDVRSSFTFSYNPSDQQYPSGQCPG</sequence>
<proteinExistence type="predicted"/>
<feature type="chain" id="PRO_5020732080" description="Halovibrin HvnA" evidence="1">
    <location>
        <begin position="22"/>
        <end position="291"/>
    </location>
</feature>
<evidence type="ECO:0000256" key="1">
    <source>
        <dbReference type="SAM" id="SignalP"/>
    </source>
</evidence>
<dbReference type="OrthoDB" id="8934365at2"/>
<evidence type="ECO:0000313" key="3">
    <source>
        <dbReference type="Proteomes" id="UP000295611"/>
    </source>
</evidence>
<dbReference type="EMBL" id="SNZP01000012">
    <property type="protein sequence ID" value="TDR73906.1"/>
    <property type="molecule type" value="Genomic_DNA"/>
</dbReference>
<gene>
    <name evidence="2" type="ORF">DFP86_112110</name>
</gene>
<keyword evidence="1" id="KW-0732">Signal</keyword>
<evidence type="ECO:0000313" key="2">
    <source>
        <dbReference type="EMBL" id="TDR73906.1"/>
    </source>
</evidence>
<dbReference type="Proteomes" id="UP000295611">
    <property type="component" value="Unassembled WGS sequence"/>
</dbReference>
<name>A0A4R7B295_9NEIS</name>